<dbReference type="PROSITE" id="PS50005">
    <property type="entry name" value="TPR"/>
    <property type="match status" value="1"/>
</dbReference>
<organism evidence="3 4">
    <name type="scientific">Cephus cinctus</name>
    <name type="common">Wheat stem sawfly</name>
    <dbReference type="NCBI Taxonomy" id="211228"/>
    <lineage>
        <taxon>Eukaryota</taxon>
        <taxon>Metazoa</taxon>
        <taxon>Ecdysozoa</taxon>
        <taxon>Arthropoda</taxon>
        <taxon>Hexapoda</taxon>
        <taxon>Insecta</taxon>
        <taxon>Pterygota</taxon>
        <taxon>Neoptera</taxon>
        <taxon>Endopterygota</taxon>
        <taxon>Hymenoptera</taxon>
        <taxon>Cephoidea</taxon>
        <taxon>Cephidae</taxon>
        <taxon>Cephus</taxon>
    </lineage>
</organism>
<feature type="region of interest" description="Disordered" evidence="2">
    <location>
        <begin position="1588"/>
        <end position="1609"/>
    </location>
</feature>
<dbReference type="Proteomes" id="UP000694920">
    <property type="component" value="Unplaced"/>
</dbReference>
<keyword evidence="1" id="KW-0802">TPR repeat</keyword>
<feature type="compositionally biased region" description="Basic residues" evidence="2">
    <location>
        <begin position="1703"/>
        <end position="1713"/>
    </location>
</feature>
<accession>A0AAJ7FN06</accession>
<evidence type="ECO:0000313" key="4">
    <source>
        <dbReference type="RefSeq" id="XP_015599868.1"/>
    </source>
</evidence>
<dbReference type="RefSeq" id="XP_015599868.1">
    <property type="nucleotide sequence ID" value="XM_015744382.2"/>
</dbReference>
<feature type="compositionally biased region" description="Basic and acidic residues" evidence="2">
    <location>
        <begin position="1588"/>
        <end position="1604"/>
    </location>
</feature>
<sequence>MDNIYAKLNDWIKLVQSHQLKGIASDVKKTITVDLNDARLNKTVFKLLLHLSRTADQFDKSKIETIKEIGKLTTTICSLLVSVPNEHNFFSSIYHILRCLLTAQLYTDAMEICDWLTPGRLLKDTQKSSDIYTTISHLWQKAVERQLHEAFNNLNDQTWELLTTLITYECDMLQIAYGQQWKRVLSKIDFYFEKIMGVIKLSKGSYYNHFRDAMISYLMSLRISFEGNHKLENYRYVLLLINRIILEQITSSEIEYVGDTFKKLCKVFESAMKKDKECCKCFEFYKEICIIYLRPVMSLSNCEPDSIRQVVQRYKNVVTGLRFDGAVKWNSYMLARILTLLFTYWEQSLKNESWQNINAELLTETLIFVQFTGSMLSLQLKDTCKACNVEECKLKQDNYNAVVLKLRFLSVLYAVSDKNLLKDIYSIIQALLEEIIASIFEMKLSECKQWTQMWSICGSHIYNLCITYKDYYEESTFLSSLLCSSIIQFEGINSSVTYIHLDKTLSTALHRLCSIHYNHEKYREAMTAAALNGLISYNNSETKAFRMWANVKHKCITSESIMKMTILQCLKIDRQSITEIGMDINLNDYDLRKLCLREIKALQEARVNLSVAIVAVLDELESLNPNALEYGHGVLLLGYHSLIYENPDRFYEYLKKAVSMLKKEKHTWSHISLVAGFEFYKFINHARTMSKQTQCEMDSAKFALLAPKLNSTQEPENVVPAYSTINVKEDSRLQNYLQQPLKTWALYIENIDTLESFVPWEFEYTLQTIVIAGEYCRLHRFLDCEINAWKLAYNLATKQKNHRVIIYVVGRAILSRYINKEWIDTATKLSIDLKHSTDNNVIDAIVTYWIGLSDFYFEIGKHEEASKLFDEATILQESSILCNQSTYLMRLDILLRNPKLSIRSNETYNFSLYIVQSLYAMISLSSNLIETKSESKERILYGYDVLLSSTNRLSLRLNSLLSFKEISAHLIQRLKISQKLGATLRVAECLKNLCFIDLSRMQLDDCEVKLQGLEHILDIESIELSMKSKLQTVETSSYSVSSSERMVESVRDIAQNPASPVLRRKVFAPSDFLLHKDCTCYKCRNVPYQYLVFASTYIRAQLYALQHMTSAAMEHFYGAFKIRQSIFARESQGSLDSTINKMDLERHPWEFYYNMVEYVLFLLDFSRFIKEYKLAKEEKGLNIALEAINICQTHNLENHPIYVSAKELLFEYRYQKILSTVDYSNFTVPAADSIDVSKFTHVENPKLSVCVTPTQNIRKNPIKSLRRHRTPPVLKLTKVSMNLLDDEETTASLHESKSKRNLNSVKSKLPLNDCAESSDDENSLFAHVNPVLDNPKNINSERLSLEDVIHKASSLLPEMSSRLRKLSTGQSLRETPDATKIQELIKVLEDSTIKDTARPIRKSRSRVKLENNISSKSNPLNEKNNEKVNEIIDLFKGLLLSSKSTEDTLESNIHTSLELESSNHLSVEPDIKLTPRVSGNKIRKTYCKQSVRTKLFVSNAKDTSEIASNSLKNNENHNSENVIDKSKRCKINENRDKEVLNVPIITVDEFEKVSGKKNNTKEMKDVKCTIKTQESLTSKVLLYSDKKTENVPNELRPKSGNDRKKLPKRSITSMKKVIVYSDSEDESFNRSEDIPLIDPQPINSVRTTRSRNTSTRQSKKNNFQDLEPATSVSYKELVNADEKKFPKRAIRIKEPQPSTSKTKQTKSQKKVSR</sequence>
<feature type="compositionally biased region" description="Low complexity" evidence="2">
    <location>
        <begin position="1644"/>
        <end position="1656"/>
    </location>
</feature>
<evidence type="ECO:0000313" key="3">
    <source>
        <dbReference type="Proteomes" id="UP000694920"/>
    </source>
</evidence>
<reference evidence="4" key="1">
    <citation type="submission" date="2025-08" db="UniProtKB">
        <authorList>
            <consortium name="RefSeq"/>
        </authorList>
    </citation>
    <scope>IDENTIFICATION</scope>
</reference>
<name>A0AAJ7FN06_CEPCN</name>
<dbReference type="InterPro" id="IPR019734">
    <property type="entry name" value="TPR_rpt"/>
</dbReference>
<feature type="region of interest" description="Disordered" evidence="2">
    <location>
        <begin position="1628"/>
        <end position="1713"/>
    </location>
</feature>
<dbReference type="KEGG" id="ccin:107269931"/>
<proteinExistence type="predicted"/>
<dbReference type="GeneID" id="107269931"/>
<evidence type="ECO:0000256" key="2">
    <source>
        <dbReference type="SAM" id="MobiDB-lite"/>
    </source>
</evidence>
<protein>
    <submittedName>
        <fullName evidence="4">Uncharacterized protein LOC107269931</fullName>
    </submittedName>
</protein>
<feature type="repeat" description="TPR" evidence="1">
    <location>
        <begin position="846"/>
        <end position="879"/>
    </location>
</feature>
<keyword evidence="3" id="KW-1185">Reference proteome</keyword>
<gene>
    <name evidence="4" type="primary">LOC107269931</name>
</gene>
<evidence type="ECO:0000256" key="1">
    <source>
        <dbReference type="PROSITE-ProRule" id="PRU00339"/>
    </source>
</evidence>